<dbReference type="PANTHER" id="PTHR38788">
    <property type="entry name" value="CLR5 DOMAIN-CONTAINING PROTEIN"/>
    <property type="match status" value="1"/>
</dbReference>
<dbReference type="PANTHER" id="PTHR38788:SF3">
    <property type="entry name" value="CLR5 DOMAIN-CONTAINING PROTEIN"/>
    <property type="match status" value="1"/>
</dbReference>
<evidence type="ECO:0000313" key="3">
    <source>
        <dbReference type="EMBL" id="KEY68168.1"/>
    </source>
</evidence>
<dbReference type="Proteomes" id="UP000028045">
    <property type="component" value="Unassembled WGS sequence"/>
</dbReference>
<feature type="region of interest" description="Disordered" evidence="1">
    <location>
        <begin position="1"/>
        <end position="105"/>
    </location>
</feature>
<proteinExistence type="predicted"/>
<dbReference type="OrthoDB" id="194358at2759"/>
<dbReference type="InterPro" id="IPR025676">
    <property type="entry name" value="Clr5_dom"/>
</dbReference>
<gene>
    <name evidence="3" type="ORF">S7711_07258</name>
</gene>
<accession>A0A084AS89</accession>
<dbReference type="EMBL" id="KL648587">
    <property type="protein sequence ID" value="KEY68168.1"/>
    <property type="molecule type" value="Genomic_DNA"/>
</dbReference>
<feature type="region of interest" description="Disordered" evidence="1">
    <location>
        <begin position="263"/>
        <end position="388"/>
    </location>
</feature>
<feature type="domain" description="Clr5" evidence="2">
    <location>
        <begin position="387"/>
        <end position="439"/>
    </location>
</feature>
<sequence>MFNHPMGKTRASQYNDDQFAYAQQQWANQPAAASSSSSSARHPPQLSQVSDRSFLGNAQGGGGGMDWAPASDMQMQFHHDEPHATTPSDHHIQFQGLDQDSAGGGVGRLVAHFENKSFQPPLPPRPLQNTQTHNHVAVSPPTSLPYGGYLNSTSIDRVQSPMESSYGSFDLHQSRVASPIASSPPPMSFGSFHDASRVPSPVATSSSAHFGSLDDFMSSNRVTTPMVASPMVTSPVSASPMVMNPSHGTQGVPGTPGFEIWRPPGAIPQSNHSHFDNHETKPNINSGFLKPPVPSTPKPVMNAGSQFILELNPNSKGKGKAVAKPTKPRVPPPIPPPSSKPPPGLKQEPEDLLIPDLPSSTPINPQQQSPTPLRPSASRPSREQVPAEAWEQFKTTIRSLYLEERKPLKEVMSIMADKYGFQATPKMYKTRFSQWGFVKNNTEDEVKRLLSMKFQRDAEGKVSEFVRNGRVVNLGTYLKRKGVTEYDLVDFELPADLPAHIRCRTPTPPPAPDYLKSPDLLRAQELVVVNMRKAFLHCRQFEIDTDTHVGWSSNMVWGATSSDLLLEANFYFEARDTDQGGIFLMRAFKQLELDLKNLSSPGITELLLGMVNRDPGLMTALCKYLAAYSTTNLERAHPLRLIFTCLYEVQQKHGSMTLSDLLWSSVPTIAEELEAIYGRRHPHVARLWLDLALFYSHSSPERMEKLVPELRIVLRQVDQEQGQQTVEAMSLRYAIAQLLHTADPESEAVKQASIELYNHAKSFGLIFPVRGRPNAVCYHSPLKLDPWTKRCRRRYDTASFLLEKHVGIRANMYFEEDHHLVEHAPDPQEAWAAAMQQMGTRWGYI</sequence>
<dbReference type="Pfam" id="PF14420">
    <property type="entry name" value="Clr5"/>
    <property type="match status" value="1"/>
</dbReference>
<organism evidence="3 4">
    <name type="scientific">Stachybotrys chartarum (strain CBS 109288 / IBT 7711)</name>
    <name type="common">Toxic black mold</name>
    <name type="synonym">Stilbospora chartarum</name>
    <dbReference type="NCBI Taxonomy" id="1280523"/>
    <lineage>
        <taxon>Eukaryota</taxon>
        <taxon>Fungi</taxon>
        <taxon>Dikarya</taxon>
        <taxon>Ascomycota</taxon>
        <taxon>Pezizomycotina</taxon>
        <taxon>Sordariomycetes</taxon>
        <taxon>Hypocreomycetidae</taxon>
        <taxon>Hypocreales</taxon>
        <taxon>Stachybotryaceae</taxon>
        <taxon>Stachybotrys</taxon>
    </lineage>
</organism>
<name>A0A084AS89_STACB</name>
<feature type="compositionally biased region" description="Pro residues" evidence="1">
    <location>
        <begin position="328"/>
        <end position="344"/>
    </location>
</feature>
<dbReference type="AlphaFoldDB" id="A0A084AS89"/>
<feature type="compositionally biased region" description="Basic and acidic residues" evidence="1">
    <location>
        <begin position="77"/>
        <end position="92"/>
    </location>
</feature>
<feature type="compositionally biased region" description="Low complexity" evidence="1">
    <location>
        <begin position="20"/>
        <end position="47"/>
    </location>
</feature>
<evidence type="ECO:0000259" key="2">
    <source>
        <dbReference type="Pfam" id="PF14420"/>
    </source>
</evidence>
<dbReference type="HOGENOM" id="CLU_008755_0_0_1"/>
<keyword evidence="4" id="KW-1185">Reference proteome</keyword>
<reference evidence="3 4" key="1">
    <citation type="journal article" date="2014" name="BMC Genomics">
        <title>Comparative genome sequencing reveals chemotype-specific gene clusters in the toxigenic black mold Stachybotrys.</title>
        <authorList>
            <person name="Semeiks J."/>
            <person name="Borek D."/>
            <person name="Otwinowski Z."/>
            <person name="Grishin N.V."/>
        </authorList>
    </citation>
    <scope>NUCLEOTIDE SEQUENCE [LARGE SCALE GENOMIC DNA]</scope>
    <source>
        <strain evidence="4">CBS 109288 / IBT 7711</strain>
    </source>
</reference>
<feature type="compositionally biased region" description="Polar residues" evidence="1">
    <location>
        <begin position="358"/>
        <end position="371"/>
    </location>
</feature>
<evidence type="ECO:0000256" key="1">
    <source>
        <dbReference type="SAM" id="MobiDB-lite"/>
    </source>
</evidence>
<protein>
    <recommendedName>
        <fullName evidence="2">Clr5 domain-containing protein</fullName>
    </recommendedName>
</protein>
<evidence type="ECO:0000313" key="4">
    <source>
        <dbReference type="Proteomes" id="UP000028045"/>
    </source>
</evidence>